<dbReference type="InterPro" id="IPR010985">
    <property type="entry name" value="Ribbon_hlx_hlx"/>
</dbReference>
<evidence type="ECO:0000313" key="2">
    <source>
        <dbReference type="Proteomes" id="UP000364097"/>
    </source>
</evidence>
<dbReference type="EMBL" id="AACKMW020000050">
    <property type="protein sequence ID" value="MPB99874.1"/>
    <property type="molecule type" value="Genomic_DNA"/>
</dbReference>
<organism evidence="1 2">
    <name type="scientific">Campylobacter subantarcticus</name>
    <dbReference type="NCBI Taxonomy" id="497724"/>
    <lineage>
        <taxon>Bacteria</taxon>
        <taxon>Pseudomonadati</taxon>
        <taxon>Campylobacterota</taxon>
        <taxon>Epsilonproteobacteria</taxon>
        <taxon>Campylobacterales</taxon>
        <taxon>Campylobacteraceae</taxon>
        <taxon>Campylobacter</taxon>
    </lineage>
</organism>
<proteinExistence type="predicted"/>
<reference evidence="1" key="1">
    <citation type="submission" date="2019-08" db="EMBL/GenBank/DDBJ databases">
        <title>Rapid identification of Enteric Bacteria from Whole Genome Sequences (WGS) using Average Nucleotide Identity (ANI).</title>
        <authorList>
            <person name="Lane C."/>
        </authorList>
    </citation>
    <scope>NUCLEOTIDE SEQUENCE [LARGE SCALE GENOMIC DNA]</scope>
    <source>
        <strain evidence="1">2010D-8461</strain>
    </source>
</reference>
<accession>A0ABW9N6K2</accession>
<dbReference type="Proteomes" id="UP000364097">
    <property type="component" value="Unassembled WGS sequence"/>
</dbReference>
<gene>
    <name evidence="1" type="ORF">A0Z09_007480</name>
</gene>
<sequence>MQRLNLTLNDEVTSMLNKLTKDLNMNKTQVISNALKDMYERKRIEQRKALWIKSFKAFKDDEEFNKEQLELAEAGVGDGII</sequence>
<name>A0ABW9N6K2_9BACT</name>
<protein>
    <recommendedName>
        <fullName evidence="3">Ribbon-helix-helix protein CopG domain-containing protein</fullName>
    </recommendedName>
</protein>
<evidence type="ECO:0000313" key="1">
    <source>
        <dbReference type="EMBL" id="MPB99874.1"/>
    </source>
</evidence>
<dbReference type="RefSeq" id="WP_043019643.1">
    <property type="nucleotide sequence ID" value="NZ_AACKMW020000050.1"/>
</dbReference>
<evidence type="ECO:0008006" key="3">
    <source>
        <dbReference type="Google" id="ProtNLM"/>
    </source>
</evidence>
<comment type="caution">
    <text evidence="1">The sequence shown here is derived from an EMBL/GenBank/DDBJ whole genome shotgun (WGS) entry which is preliminary data.</text>
</comment>
<dbReference type="InterPro" id="IPR013321">
    <property type="entry name" value="Arc_rbn_hlx_hlx"/>
</dbReference>
<keyword evidence="2" id="KW-1185">Reference proteome</keyword>
<dbReference type="Gene3D" id="1.10.1220.10">
    <property type="entry name" value="Met repressor-like"/>
    <property type="match status" value="1"/>
</dbReference>
<dbReference type="SUPFAM" id="SSF47598">
    <property type="entry name" value="Ribbon-helix-helix"/>
    <property type="match status" value="1"/>
</dbReference>